<feature type="transmembrane region" description="Helical" evidence="1">
    <location>
        <begin position="196"/>
        <end position="218"/>
    </location>
</feature>
<proteinExistence type="predicted"/>
<accession>A0A8H3EQM3</accession>
<feature type="transmembrane region" description="Helical" evidence="1">
    <location>
        <begin position="6"/>
        <end position="24"/>
    </location>
</feature>
<feature type="transmembrane region" description="Helical" evidence="1">
    <location>
        <begin position="169"/>
        <end position="190"/>
    </location>
</feature>
<gene>
    <name evidence="2" type="ORF">GOMPHAMPRED_006876</name>
</gene>
<keyword evidence="1" id="KW-0812">Transmembrane</keyword>
<dbReference type="Proteomes" id="UP000664169">
    <property type="component" value="Unassembled WGS sequence"/>
</dbReference>
<comment type="caution">
    <text evidence="2">The sequence shown here is derived from an EMBL/GenBank/DDBJ whole genome shotgun (WGS) entry which is preliminary data.</text>
</comment>
<feature type="transmembrane region" description="Helical" evidence="1">
    <location>
        <begin position="88"/>
        <end position="107"/>
    </location>
</feature>
<keyword evidence="1" id="KW-1133">Transmembrane helix</keyword>
<feature type="transmembrane region" description="Helical" evidence="1">
    <location>
        <begin position="127"/>
        <end position="148"/>
    </location>
</feature>
<feature type="transmembrane region" description="Helical" evidence="1">
    <location>
        <begin position="291"/>
        <end position="311"/>
    </location>
</feature>
<reference evidence="2" key="1">
    <citation type="submission" date="2021-03" db="EMBL/GenBank/DDBJ databases">
        <authorList>
            <person name="Tagirdzhanova G."/>
        </authorList>
    </citation>
    <scope>NUCLEOTIDE SEQUENCE</scope>
</reference>
<dbReference type="AlphaFoldDB" id="A0A8H3EQM3"/>
<evidence type="ECO:0000313" key="3">
    <source>
        <dbReference type="Proteomes" id="UP000664169"/>
    </source>
</evidence>
<feature type="transmembrane region" description="Helical" evidence="1">
    <location>
        <begin position="332"/>
        <end position="353"/>
    </location>
</feature>
<organism evidence="2 3">
    <name type="scientific">Gomphillus americanus</name>
    <dbReference type="NCBI Taxonomy" id="1940652"/>
    <lineage>
        <taxon>Eukaryota</taxon>
        <taxon>Fungi</taxon>
        <taxon>Dikarya</taxon>
        <taxon>Ascomycota</taxon>
        <taxon>Pezizomycotina</taxon>
        <taxon>Lecanoromycetes</taxon>
        <taxon>OSLEUM clade</taxon>
        <taxon>Ostropomycetidae</taxon>
        <taxon>Ostropales</taxon>
        <taxon>Graphidaceae</taxon>
        <taxon>Gomphilloideae</taxon>
        <taxon>Gomphillus</taxon>
    </lineage>
</organism>
<sequence>MASTTPYIFSILFLLLSLTGLYHMHILPRQLDIPINVSDISLNGHLNIPFQHIKIPQHYTGLKPVDDVLALLVSAFAHGALRLEEDAFWQQIHFLLGIFPLLAIFTIEAYRERNRGKLVSYTSVWALFYQVLGGAVVIPLMNLCYVLAGARQMGYLRVDRMVPGNVAEVLVPALLLGYLVPTLLMYLPFFSDRTTLYLVAFWQFSPIYVNVLIGVLGRQAGSLRLTRRKAAPDVQHLKLVYIVSIAVAFVAHCFTISNVLLGRSGEASLVSIFVPSHSRSFQSTGQGFHFVFQWDWLVIAISSITWAVYAIMEVQTELKALSTEGNVKGLTILLAIHLLFEGPGGAVAAVWWWRDNALLEIERRAHEKIK</sequence>
<name>A0A8H3EQM3_9LECA</name>
<protein>
    <submittedName>
        <fullName evidence="2">Uncharacterized protein</fullName>
    </submittedName>
</protein>
<feature type="transmembrane region" description="Helical" evidence="1">
    <location>
        <begin position="239"/>
        <end position="261"/>
    </location>
</feature>
<dbReference type="OrthoDB" id="1669814at2759"/>
<keyword evidence="3" id="KW-1185">Reference proteome</keyword>
<keyword evidence="1" id="KW-0472">Membrane</keyword>
<dbReference type="EMBL" id="CAJPDQ010000005">
    <property type="protein sequence ID" value="CAF9909828.1"/>
    <property type="molecule type" value="Genomic_DNA"/>
</dbReference>
<evidence type="ECO:0000256" key="1">
    <source>
        <dbReference type="SAM" id="Phobius"/>
    </source>
</evidence>
<evidence type="ECO:0000313" key="2">
    <source>
        <dbReference type="EMBL" id="CAF9909828.1"/>
    </source>
</evidence>